<proteinExistence type="predicted"/>
<dbReference type="Proteomes" id="UP000886501">
    <property type="component" value="Unassembled WGS sequence"/>
</dbReference>
<sequence length="230" mass="25810">MGNIGRARYVQLGDFSYLPDQRLSRCTCPCEDHPGPMYDGGTFVGRSTPEIDVFESALTKELNSYTGGAPCYFQRTNNICYDLNANCYAVYGFKHKPGFVQDNAYVTWTNNDKSAWMTNIAGTAADDKVNIGPRPVSTRTVAIDFERLTFLTVMSVDYMGMYQRPSSVNTGCDPDLFPAQAYIKKWWTVDVALPFSTSGQIPATYMNPNFIMWRDDYQQLLLGGGFKSEC</sequence>
<comment type="caution">
    <text evidence="1">The sequence shown here is derived from an EMBL/GenBank/DDBJ whole genome shotgun (WGS) entry which is preliminary data.</text>
</comment>
<name>A0ACB6Z308_THEGA</name>
<accession>A0ACB6Z308</accession>
<evidence type="ECO:0000313" key="1">
    <source>
        <dbReference type="EMBL" id="KAF9643976.1"/>
    </source>
</evidence>
<dbReference type="EMBL" id="MU118171">
    <property type="protein sequence ID" value="KAF9643976.1"/>
    <property type="molecule type" value="Genomic_DNA"/>
</dbReference>
<reference evidence="1" key="1">
    <citation type="submission" date="2019-10" db="EMBL/GenBank/DDBJ databases">
        <authorList>
            <consortium name="DOE Joint Genome Institute"/>
            <person name="Kuo A."/>
            <person name="Miyauchi S."/>
            <person name="Kiss E."/>
            <person name="Drula E."/>
            <person name="Kohler A."/>
            <person name="Sanchez-Garcia M."/>
            <person name="Andreopoulos B."/>
            <person name="Barry K.W."/>
            <person name="Bonito G."/>
            <person name="Buee M."/>
            <person name="Carver A."/>
            <person name="Chen C."/>
            <person name="Cichocki N."/>
            <person name="Clum A."/>
            <person name="Culley D."/>
            <person name="Crous P.W."/>
            <person name="Fauchery L."/>
            <person name="Girlanda M."/>
            <person name="Hayes R."/>
            <person name="Keri Z."/>
            <person name="Labutti K."/>
            <person name="Lipzen A."/>
            <person name="Lombard V."/>
            <person name="Magnuson J."/>
            <person name="Maillard F."/>
            <person name="Morin E."/>
            <person name="Murat C."/>
            <person name="Nolan M."/>
            <person name="Ohm R."/>
            <person name="Pangilinan J."/>
            <person name="Pereira M."/>
            <person name="Perotto S."/>
            <person name="Peter M."/>
            <person name="Riley R."/>
            <person name="Sitrit Y."/>
            <person name="Stielow B."/>
            <person name="Szollosi G."/>
            <person name="Zifcakova L."/>
            <person name="Stursova M."/>
            <person name="Spatafora J.W."/>
            <person name="Tedersoo L."/>
            <person name="Vaario L.-M."/>
            <person name="Yamada A."/>
            <person name="Yan M."/>
            <person name="Wang P."/>
            <person name="Xu J."/>
            <person name="Bruns T."/>
            <person name="Baldrian P."/>
            <person name="Vilgalys R."/>
            <person name="Henrissat B."/>
            <person name="Grigoriev I.V."/>
            <person name="Hibbett D."/>
            <person name="Nagy L.G."/>
            <person name="Martin F.M."/>
        </authorList>
    </citation>
    <scope>NUCLEOTIDE SEQUENCE</scope>
    <source>
        <strain evidence="1">P2</strain>
    </source>
</reference>
<evidence type="ECO:0000313" key="2">
    <source>
        <dbReference type="Proteomes" id="UP000886501"/>
    </source>
</evidence>
<protein>
    <submittedName>
        <fullName evidence="1">Uncharacterized protein</fullName>
    </submittedName>
</protein>
<reference evidence="1" key="2">
    <citation type="journal article" date="2020" name="Nat. Commun.">
        <title>Large-scale genome sequencing of mycorrhizal fungi provides insights into the early evolution of symbiotic traits.</title>
        <authorList>
            <person name="Miyauchi S."/>
            <person name="Kiss E."/>
            <person name="Kuo A."/>
            <person name="Drula E."/>
            <person name="Kohler A."/>
            <person name="Sanchez-Garcia M."/>
            <person name="Morin E."/>
            <person name="Andreopoulos B."/>
            <person name="Barry K.W."/>
            <person name="Bonito G."/>
            <person name="Buee M."/>
            <person name="Carver A."/>
            <person name="Chen C."/>
            <person name="Cichocki N."/>
            <person name="Clum A."/>
            <person name="Culley D."/>
            <person name="Crous P.W."/>
            <person name="Fauchery L."/>
            <person name="Girlanda M."/>
            <person name="Hayes R.D."/>
            <person name="Keri Z."/>
            <person name="LaButti K."/>
            <person name="Lipzen A."/>
            <person name="Lombard V."/>
            <person name="Magnuson J."/>
            <person name="Maillard F."/>
            <person name="Murat C."/>
            <person name="Nolan M."/>
            <person name="Ohm R.A."/>
            <person name="Pangilinan J."/>
            <person name="Pereira M.F."/>
            <person name="Perotto S."/>
            <person name="Peter M."/>
            <person name="Pfister S."/>
            <person name="Riley R."/>
            <person name="Sitrit Y."/>
            <person name="Stielow J.B."/>
            <person name="Szollosi G."/>
            <person name="Zifcakova L."/>
            <person name="Stursova M."/>
            <person name="Spatafora J.W."/>
            <person name="Tedersoo L."/>
            <person name="Vaario L.M."/>
            <person name="Yamada A."/>
            <person name="Yan M."/>
            <person name="Wang P."/>
            <person name="Xu J."/>
            <person name="Bruns T."/>
            <person name="Baldrian P."/>
            <person name="Vilgalys R."/>
            <person name="Dunand C."/>
            <person name="Henrissat B."/>
            <person name="Grigoriev I.V."/>
            <person name="Hibbett D."/>
            <person name="Nagy L.G."/>
            <person name="Martin F.M."/>
        </authorList>
    </citation>
    <scope>NUCLEOTIDE SEQUENCE</scope>
    <source>
        <strain evidence="1">P2</strain>
    </source>
</reference>
<keyword evidence="2" id="KW-1185">Reference proteome</keyword>
<gene>
    <name evidence="1" type="ORF">BDM02DRAFT_3157314</name>
</gene>
<organism evidence="1 2">
    <name type="scientific">Thelephora ganbajun</name>
    <name type="common">Ganba fungus</name>
    <dbReference type="NCBI Taxonomy" id="370292"/>
    <lineage>
        <taxon>Eukaryota</taxon>
        <taxon>Fungi</taxon>
        <taxon>Dikarya</taxon>
        <taxon>Basidiomycota</taxon>
        <taxon>Agaricomycotina</taxon>
        <taxon>Agaricomycetes</taxon>
        <taxon>Thelephorales</taxon>
        <taxon>Thelephoraceae</taxon>
        <taxon>Thelephora</taxon>
    </lineage>
</organism>